<dbReference type="SUPFAM" id="SSF53335">
    <property type="entry name" value="S-adenosyl-L-methionine-dependent methyltransferases"/>
    <property type="match status" value="1"/>
</dbReference>
<dbReference type="InterPro" id="IPR029063">
    <property type="entry name" value="SAM-dependent_MTases_sf"/>
</dbReference>
<organism evidence="1 2">
    <name type="scientific">Symbiodinium natans</name>
    <dbReference type="NCBI Taxonomy" id="878477"/>
    <lineage>
        <taxon>Eukaryota</taxon>
        <taxon>Sar</taxon>
        <taxon>Alveolata</taxon>
        <taxon>Dinophyceae</taxon>
        <taxon>Suessiales</taxon>
        <taxon>Symbiodiniaceae</taxon>
        <taxon>Symbiodinium</taxon>
    </lineage>
</organism>
<evidence type="ECO:0000313" key="2">
    <source>
        <dbReference type="Proteomes" id="UP000604046"/>
    </source>
</evidence>
<dbReference type="Proteomes" id="UP000604046">
    <property type="component" value="Unassembled WGS sequence"/>
</dbReference>
<dbReference type="AlphaFoldDB" id="A0A812S791"/>
<comment type="caution">
    <text evidence="1">The sequence shown here is derived from an EMBL/GenBank/DDBJ whole genome shotgun (WGS) entry which is preliminary data.</text>
</comment>
<proteinExistence type="predicted"/>
<protein>
    <submittedName>
        <fullName evidence="1">ARF1 protein</fullName>
    </submittedName>
</protein>
<dbReference type="EMBL" id="CAJNDS010002410">
    <property type="protein sequence ID" value="CAE7463193.1"/>
    <property type="molecule type" value="Genomic_DNA"/>
</dbReference>
<gene>
    <name evidence="1" type="primary">ARF1</name>
    <name evidence="1" type="ORF">SNAT2548_LOCUS25813</name>
</gene>
<reference evidence="1" key="1">
    <citation type="submission" date="2021-02" db="EMBL/GenBank/DDBJ databases">
        <authorList>
            <person name="Dougan E. K."/>
            <person name="Rhodes N."/>
            <person name="Thang M."/>
            <person name="Chan C."/>
        </authorList>
    </citation>
    <scope>NUCLEOTIDE SEQUENCE</scope>
</reference>
<dbReference type="Gene3D" id="3.40.50.150">
    <property type="entry name" value="Vaccinia Virus protein VP39"/>
    <property type="match status" value="1"/>
</dbReference>
<name>A0A812S791_9DINO</name>
<accession>A0A812S791</accession>
<dbReference type="OrthoDB" id="436477at2759"/>
<keyword evidence="2" id="KW-1185">Reference proteome</keyword>
<sequence>MPRARAASTALRLANESEAVRPGPAWAPLGRALLHHWQKLQAGATSSAPPLLYWSNLRPGEPETLPPELFFRRPAEMSALERRALELCLRQGGRAVDLGAGVGSHVLALQQRGLQISGLELCVDAVEVMKARGVECQAGSFWNLPAATKYDTMLMLMNTAGRN</sequence>
<evidence type="ECO:0000313" key="1">
    <source>
        <dbReference type="EMBL" id="CAE7463193.1"/>
    </source>
</evidence>